<dbReference type="PANTHER" id="PTHR30086">
    <property type="entry name" value="ARGININE EXPORTER PROTEIN ARGO"/>
    <property type="match status" value="1"/>
</dbReference>
<gene>
    <name evidence="7" type="ORF">GCM10010502_27560</name>
</gene>
<keyword evidence="5 6" id="KW-0472">Membrane</keyword>
<dbReference type="PANTHER" id="PTHR30086:SF20">
    <property type="entry name" value="ARGININE EXPORTER PROTEIN ARGO-RELATED"/>
    <property type="match status" value="1"/>
</dbReference>
<comment type="subcellular location">
    <subcellularLocation>
        <location evidence="1">Cell membrane</location>
        <topology evidence="1">Multi-pass membrane protein</topology>
    </subcellularLocation>
</comment>
<feature type="transmembrane region" description="Helical" evidence="6">
    <location>
        <begin position="166"/>
        <end position="192"/>
    </location>
</feature>
<evidence type="ECO:0000256" key="1">
    <source>
        <dbReference type="ARBA" id="ARBA00004651"/>
    </source>
</evidence>
<comment type="caution">
    <text evidence="7">The sequence shown here is derived from an EMBL/GenBank/DDBJ whole genome shotgun (WGS) entry which is preliminary data.</text>
</comment>
<proteinExistence type="predicted"/>
<sequence length="226" mass="23578">MDELMNITGALHAVDGHAVLGIAAVALGMVLSPGPNMIYLVSRSISQGRRAGLVSLAGVAAGFLVYLVAVTAGVAAVFSVVPVLYTVIKLAGAGYLLWLAWKAVKPGGTAIFAPQELPPDPPRRLFAMGFLTCLLNPKIAVMYISLLPQFVVPERGHIAVQSLVLGLVQITIAVGMNGLIAMSAGSIAGFLGRRPVWLRVQRYVMGTVLAGLAVRIAADRARTVAA</sequence>
<feature type="transmembrane region" description="Helical" evidence="6">
    <location>
        <begin position="53"/>
        <end position="78"/>
    </location>
</feature>
<organism evidence="7 8">
    <name type="scientific">Kitasatospora aureofaciens</name>
    <name type="common">Streptomyces aureofaciens</name>
    <dbReference type="NCBI Taxonomy" id="1894"/>
    <lineage>
        <taxon>Bacteria</taxon>
        <taxon>Bacillati</taxon>
        <taxon>Actinomycetota</taxon>
        <taxon>Actinomycetes</taxon>
        <taxon>Kitasatosporales</taxon>
        <taxon>Streptomycetaceae</taxon>
        <taxon>Kitasatospora</taxon>
    </lineage>
</organism>
<feature type="transmembrane region" description="Helical" evidence="6">
    <location>
        <begin position="125"/>
        <end position="146"/>
    </location>
</feature>
<dbReference type="GO" id="GO:0015171">
    <property type="term" value="F:amino acid transmembrane transporter activity"/>
    <property type="evidence" value="ECO:0007669"/>
    <property type="project" value="TreeGrafter"/>
</dbReference>
<reference evidence="7" key="2">
    <citation type="submission" date="2020-09" db="EMBL/GenBank/DDBJ databases">
        <authorList>
            <person name="Sun Q."/>
            <person name="Ohkuma M."/>
        </authorList>
    </citation>
    <scope>NUCLEOTIDE SEQUENCE</scope>
    <source>
        <strain evidence="7">JCM 4434</strain>
    </source>
</reference>
<evidence type="ECO:0000313" key="8">
    <source>
        <dbReference type="Proteomes" id="UP000610124"/>
    </source>
</evidence>
<dbReference type="InterPro" id="IPR001123">
    <property type="entry name" value="LeuE-type"/>
</dbReference>
<dbReference type="Proteomes" id="UP000610124">
    <property type="component" value="Unassembled WGS sequence"/>
</dbReference>
<evidence type="ECO:0000256" key="6">
    <source>
        <dbReference type="SAM" id="Phobius"/>
    </source>
</evidence>
<accession>A0A8H9HQQ7</accession>
<evidence type="ECO:0000256" key="2">
    <source>
        <dbReference type="ARBA" id="ARBA00022475"/>
    </source>
</evidence>
<dbReference type="PIRSF" id="PIRSF006324">
    <property type="entry name" value="LeuE"/>
    <property type="match status" value="1"/>
</dbReference>
<keyword evidence="3 6" id="KW-0812">Transmembrane</keyword>
<protein>
    <submittedName>
        <fullName evidence="7">Lysine transporter LysE</fullName>
    </submittedName>
</protein>
<reference evidence="7" key="1">
    <citation type="journal article" date="2014" name="Int. J. Syst. Evol. Microbiol.">
        <title>Complete genome sequence of Corynebacterium casei LMG S-19264T (=DSM 44701T), isolated from a smear-ripened cheese.</title>
        <authorList>
            <consortium name="US DOE Joint Genome Institute (JGI-PGF)"/>
            <person name="Walter F."/>
            <person name="Albersmeier A."/>
            <person name="Kalinowski J."/>
            <person name="Ruckert C."/>
        </authorList>
    </citation>
    <scope>NUCLEOTIDE SEQUENCE</scope>
    <source>
        <strain evidence="7">JCM 4434</strain>
    </source>
</reference>
<evidence type="ECO:0000256" key="3">
    <source>
        <dbReference type="ARBA" id="ARBA00022692"/>
    </source>
</evidence>
<dbReference type="GeneID" id="97485852"/>
<dbReference type="EMBL" id="BMUB01000005">
    <property type="protein sequence ID" value="GGU74261.1"/>
    <property type="molecule type" value="Genomic_DNA"/>
</dbReference>
<dbReference type="RefSeq" id="WP_232543102.1">
    <property type="nucleotide sequence ID" value="NZ_BMUB01000005.1"/>
</dbReference>
<name>A0A8H9HQQ7_KITAU</name>
<evidence type="ECO:0000313" key="7">
    <source>
        <dbReference type="EMBL" id="GGU74261.1"/>
    </source>
</evidence>
<keyword evidence="2" id="KW-1003">Cell membrane</keyword>
<evidence type="ECO:0000256" key="4">
    <source>
        <dbReference type="ARBA" id="ARBA00022989"/>
    </source>
</evidence>
<evidence type="ECO:0000256" key="5">
    <source>
        <dbReference type="ARBA" id="ARBA00023136"/>
    </source>
</evidence>
<dbReference type="GO" id="GO:0005886">
    <property type="term" value="C:plasma membrane"/>
    <property type="evidence" value="ECO:0007669"/>
    <property type="project" value="UniProtKB-SubCell"/>
</dbReference>
<feature type="transmembrane region" description="Helical" evidence="6">
    <location>
        <begin position="84"/>
        <end position="104"/>
    </location>
</feature>
<feature type="transmembrane region" description="Helical" evidence="6">
    <location>
        <begin position="20"/>
        <end position="41"/>
    </location>
</feature>
<dbReference type="AlphaFoldDB" id="A0A8H9HQQ7"/>
<dbReference type="Pfam" id="PF01810">
    <property type="entry name" value="LysE"/>
    <property type="match status" value="1"/>
</dbReference>
<keyword evidence="4 6" id="KW-1133">Transmembrane helix</keyword>